<dbReference type="GO" id="GO:0005506">
    <property type="term" value="F:iron ion binding"/>
    <property type="evidence" value="ECO:0007669"/>
    <property type="project" value="InterPro"/>
</dbReference>
<dbReference type="Proteomes" id="UP001174936">
    <property type="component" value="Unassembled WGS sequence"/>
</dbReference>
<feature type="transmembrane region" description="Helical" evidence="8">
    <location>
        <begin position="27"/>
        <end position="45"/>
    </location>
</feature>
<evidence type="ECO:0000313" key="9">
    <source>
        <dbReference type="EMBL" id="KAK0642221.1"/>
    </source>
</evidence>
<evidence type="ECO:0000256" key="2">
    <source>
        <dbReference type="ARBA" id="ARBA00010617"/>
    </source>
</evidence>
<name>A0AA39XZ48_9PEZI</name>
<sequence length="527" mass="59037">MEAVKESIVSLFRVVVAEIRTKSTSEVLGVLFALILAPLLSWYALAWMTSPLRGIPGPFFAGWTNLWRLLAVWSDEYPQRIHKLHKRYGPMVRVGPNTVTLDFPELIKTIYGTDGKFPKTEFYASSSAIVDGKLHYTLFAQPDPELHAMAKRPVAKYYTTGAALALEPQMDRAISELMTQLDERFAKRAKPCDLWRWSLYLTWDLSSYIIFSRRFGYLERGSDFDNSIALSAGINSYFQTVGQMPWLDFLLDKNPVMKIGPAPFINLTKIAVDGYTARLTGQDKEFDPDFPDYLQNFINAKAENPDAVNGGAVIAYTLVHIIAGADTTAIVVSSIIYYILSHPDVMSKLVAEVRAAGFAKDKPVAYNAARQLPYLDAVWLEVSRLQPIAGMLYERYVPAEGIALPNGTFIPGGSVIGLNPYITNRNPSVFGPDAEVFRPERWLQLPGEDTDTWNSRLRLQRSVVDMNFGGGSRICLGKNLGTVELYKIVATLVNRYDISLEGDGGWELEGGWVRKPKRLMVRLGIRK</sequence>
<keyword evidence="5 6" id="KW-0408">Iron</keyword>
<dbReference type="InterPro" id="IPR002401">
    <property type="entry name" value="Cyt_P450_E_grp-I"/>
</dbReference>
<comment type="similarity">
    <text evidence="2 7">Belongs to the cytochrome P450 family.</text>
</comment>
<dbReference type="GO" id="GO:0020037">
    <property type="term" value="F:heme binding"/>
    <property type="evidence" value="ECO:0007669"/>
    <property type="project" value="InterPro"/>
</dbReference>
<dbReference type="InterPro" id="IPR017972">
    <property type="entry name" value="Cyt_P450_CS"/>
</dbReference>
<keyword evidence="8" id="KW-0812">Transmembrane</keyword>
<keyword evidence="7" id="KW-0503">Monooxygenase</keyword>
<dbReference type="PRINTS" id="PR00385">
    <property type="entry name" value="P450"/>
</dbReference>
<keyword evidence="3 6" id="KW-0349">Heme</keyword>
<comment type="cofactor">
    <cofactor evidence="1 6">
        <name>heme</name>
        <dbReference type="ChEBI" id="CHEBI:30413"/>
    </cofactor>
</comment>
<feature type="binding site" description="axial binding residue" evidence="6">
    <location>
        <position position="475"/>
    </location>
    <ligand>
        <name>heme</name>
        <dbReference type="ChEBI" id="CHEBI:30413"/>
    </ligand>
    <ligandPart>
        <name>Fe</name>
        <dbReference type="ChEBI" id="CHEBI:18248"/>
    </ligandPart>
</feature>
<evidence type="ECO:0000313" key="10">
    <source>
        <dbReference type="Proteomes" id="UP001174936"/>
    </source>
</evidence>
<dbReference type="InterPro" id="IPR001128">
    <property type="entry name" value="Cyt_P450"/>
</dbReference>
<evidence type="ECO:0000256" key="6">
    <source>
        <dbReference type="PIRSR" id="PIRSR602401-1"/>
    </source>
</evidence>
<dbReference type="GO" id="GO:0004497">
    <property type="term" value="F:monooxygenase activity"/>
    <property type="evidence" value="ECO:0007669"/>
    <property type="project" value="UniProtKB-KW"/>
</dbReference>
<evidence type="ECO:0000256" key="4">
    <source>
        <dbReference type="ARBA" id="ARBA00022723"/>
    </source>
</evidence>
<keyword evidence="8" id="KW-1133">Transmembrane helix</keyword>
<evidence type="ECO:0000256" key="1">
    <source>
        <dbReference type="ARBA" id="ARBA00001971"/>
    </source>
</evidence>
<dbReference type="Gene3D" id="1.10.630.10">
    <property type="entry name" value="Cytochrome P450"/>
    <property type="match status" value="1"/>
</dbReference>
<evidence type="ECO:0000256" key="7">
    <source>
        <dbReference type="RuleBase" id="RU000461"/>
    </source>
</evidence>
<keyword evidence="8" id="KW-0472">Membrane</keyword>
<dbReference type="InterPro" id="IPR050121">
    <property type="entry name" value="Cytochrome_P450_monoxygenase"/>
</dbReference>
<accession>A0AA39XZ48</accession>
<dbReference type="GO" id="GO:0016705">
    <property type="term" value="F:oxidoreductase activity, acting on paired donors, with incorporation or reduction of molecular oxygen"/>
    <property type="evidence" value="ECO:0007669"/>
    <property type="project" value="InterPro"/>
</dbReference>
<dbReference type="PANTHER" id="PTHR24305:SF232">
    <property type="entry name" value="P450, PUTATIVE (EUROFUNG)-RELATED"/>
    <property type="match status" value="1"/>
</dbReference>
<dbReference type="PROSITE" id="PS00086">
    <property type="entry name" value="CYTOCHROME_P450"/>
    <property type="match status" value="1"/>
</dbReference>
<keyword evidence="7" id="KW-0560">Oxidoreductase</keyword>
<dbReference type="SUPFAM" id="SSF48264">
    <property type="entry name" value="Cytochrome P450"/>
    <property type="match status" value="1"/>
</dbReference>
<dbReference type="Pfam" id="PF00067">
    <property type="entry name" value="p450"/>
    <property type="match status" value="1"/>
</dbReference>
<dbReference type="InterPro" id="IPR036396">
    <property type="entry name" value="Cyt_P450_sf"/>
</dbReference>
<dbReference type="AlphaFoldDB" id="A0AA39XZ48"/>
<reference evidence="9" key="1">
    <citation type="submission" date="2023-06" db="EMBL/GenBank/DDBJ databases">
        <title>Genome-scale phylogeny and comparative genomics of the fungal order Sordariales.</title>
        <authorList>
            <consortium name="Lawrence Berkeley National Laboratory"/>
            <person name="Hensen N."/>
            <person name="Bonometti L."/>
            <person name="Westerberg I."/>
            <person name="Brannstrom I.O."/>
            <person name="Guillou S."/>
            <person name="Cros-Aarteil S."/>
            <person name="Calhoun S."/>
            <person name="Haridas S."/>
            <person name="Kuo A."/>
            <person name="Mondo S."/>
            <person name="Pangilinan J."/>
            <person name="Riley R."/>
            <person name="Labutti K."/>
            <person name="Andreopoulos B."/>
            <person name="Lipzen A."/>
            <person name="Chen C."/>
            <person name="Yanf M."/>
            <person name="Daum C."/>
            <person name="Ng V."/>
            <person name="Clum A."/>
            <person name="Steindorff A."/>
            <person name="Ohm R."/>
            <person name="Martin F."/>
            <person name="Silar P."/>
            <person name="Natvig D."/>
            <person name="Lalanne C."/>
            <person name="Gautier V."/>
            <person name="Ament-Velasquez S.L."/>
            <person name="Kruys A."/>
            <person name="Hutchinson M.I."/>
            <person name="Powell A.J."/>
            <person name="Barry K."/>
            <person name="Miller A.N."/>
            <person name="Grigoriev I.V."/>
            <person name="Debuchy R."/>
            <person name="Gladieux P."/>
            <person name="Thoren M.H."/>
            <person name="Johannesson H."/>
        </authorList>
    </citation>
    <scope>NUCLEOTIDE SEQUENCE</scope>
    <source>
        <strain evidence="9">SMH2532-1</strain>
    </source>
</reference>
<dbReference type="CDD" id="cd11060">
    <property type="entry name" value="CYP57A1-like"/>
    <property type="match status" value="1"/>
</dbReference>
<proteinExistence type="inferred from homology"/>
<gene>
    <name evidence="9" type="ORF">B0T16DRAFT_381452</name>
</gene>
<evidence type="ECO:0000256" key="5">
    <source>
        <dbReference type="ARBA" id="ARBA00023004"/>
    </source>
</evidence>
<organism evidence="9 10">
    <name type="scientific">Cercophora newfieldiana</name>
    <dbReference type="NCBI Taxonomy" id="92897"/>
    <lineage>
        <taxon>Eukaryota</taxon>
        <taxon>Fungi</taxon>
        <taxon>Dikarya</taxon>
        <taxon>Ascomycota</taxon>
        <taxon>Pezizomycotina</taxon>
        <taxon>Sordariomycetes</taxon>
        <taxon>Sordariomycetidae</taxon>
        <taxon>Sordariales</taxon>
        <taxon>Lasiosphaeriaceae</taxon>
        <taxon>Cercophora</taxon>
    </lineage>
</organism>
<dbReference type="EMBL" id="JAULSV010000006">
    <property type="protein sequence ID" value="KAK0642221.1"/>
    <property type="molecule type" value="Genomic_DNA"/>
</dbReference>
<evidence type="ECO:0000256" key="3">
    <source>
        <dbReference type="ARBA" id="ARBA00022617"/>
    </source>
</evidence>
<dbReference type="PRINTS" id="PR00463">
    <property type="entry name" value="EP450I"/>
</dbReference>
<evidence type="ECO:0000256" key="8">
    <source>
        <dbReference type="SAM" id="Phobius"/>
    </source>
</evidence>
<keyword evidence="10" id="KW-1185">Reference proteome</keyword>
<protein>
    <submittedName>
        <fullName evidence="9">Cytochrome P450</fullName>
    </submittedName>
</protein>
<keyword evidence="4 6" id="KW-0479">Metal-binding</keyword>
<dbReference type="PANTHER" id="PTHR24305">
    <property type="entry name" value="CYTOCHROME P450"/>
    <property type="match status" value="1"/>
</dbReference>
<comment type="caution">
    <text evidence="9">The sequence shown here is derived from an EMBL/GenBank/DDBJ whole genome shotgun (WGS) entry which is preliminary data.</text>
</comment>